<keyword evidence="3" id="KW-1185">Reference proteome</keyword>
<keyword evidence="1" id="KW-0732">Signal</keyword>
<evidence type="ECO:0000313" key="3">
    <source>
        <dbReference type="Proteomes" id="UP001374579"/>
    </source>
</evidence>
<dbReference type="Proteomes" id="UP001374579">
    <property type="component" value="Unassembled WGS sequence"/>
</dbReference>
<accession>A0AAN9AK36</accession>
<feature type="chain" id="PRO_5042816813" evidence="1">
    <location>
        <begin position="24"/>
        <end position="77"/>
    </location>
</feature>
<reference evidence="2 3" key="1">
    <citation type="submission" date="2024-02" db="EMBL/GenBank/DDBJ databases">
        <title>Chromosome-scale genome assembly of the rough periwinkle Littorina saxatilis.</title>
        <authorList>
            <person name="De Jode A."/>
            <person name="Faria R."/>
            <person name="Formenti G."/>
            <person name="Sims Y."/>
            <person name="Smith T.P."/>
            <person name="Tracey A."/>
            <person name="Wood J.M.D."/>
            <person name="Zagrodzka Z.B."/>
            <person name="Johannesson K."/>
            <person name="Butlin R.K."/>
            <person name="Leder E.H."/>
        </authorList>
    </citation>
    <scope>NUCLEOTIDE SEQUENCE [LARGE SCALE GENOMIC DNA]</scope>
    <source>
        <strain evidence="2">Snail1</strain>
        <tissue evidence="2">Muscle</tissue>
    </source>
</reference>
<feature type="signal peptide" evidence="1">
    <location>
        <begin position="1"/>
        <end position="23"/>
    </location>
</feature>
<comment type="caution">
    <text evidence="2">The sequence shown here is derived from an EMBL/GenBank/DDBJ whole genome shotgun (WGS) entry which is preliminary data.</text>
</comment>
<sequence length="77" mass="8392">MHRHKLVAFLAVVTLCLAASSSATPLKDPAELTDMTLHELGKRSSGRYPFSRPCSCDDPPRCCQGQTADMPGGRQQF</sequence>
<evidence type="ECO:0000256" key="1">
    <source>
        <dbReference type="SAM" id="SignalP"/>
    </source>
</evidence>
<dbReference type="AlphaFoldDB" id="A0AAN9AK36"/>
<evidence type="ECO:0000313" key="2">
    <source>
        <dbReference type="EMBL" id="KAK7088421.1"/>
    </source>
</evidence>
<organism evidence="2 3">
    <name type="scientific">Littorina saxatilis</name>
    <dbReference type="NCBI Taxonomy" id="31220"/>
    <lineage>
        <taxon>Eukaryota</taxon>
        <taxon>Metazoa</taxon>
        <taxon>Spiralia</taxon>
        <taxon>Lophotrochozoa</taxon>
        <taxon>Mollusca</taxon>
        <taxon>Gastropoda</taxon>
        <taxon>Caenogastropoda</taxon>
        <taxon>Littorinimorpha</taxon>
        <taxon>Littorinoidea</taxon>
        <taxon>Littorinidae</taxon>
        <taxon>Littorina</taxon>
    </lineage>
</organism>
<gene>
    <name evidence="2" type="ORF">V1264_022345</name>
</gene>
<proteinExistence type="predicted"/>
<protein>
    <submittedName>
        <fullName evidence="2">Uncharacterized protein</fullName>
    </submittedName>
</protein>
<dbReference type="EMBL" id="JBAMIC010004070">
    <property type="protein sequence ID" value="KAK7088421.1"/>
    <property type="molecule type" value="Genomic_DNA"/>
</dbReference>
<name>A0AAN9AK36_9CAEN</name>